<dbReference type="PROSITE" id="PS51733">
    <property type="entry name" value="BPL_LPL_CATALYTIC"/>
    <property type="match status" value="1"/>
</dbReference>
<keyword evidence="2" id="KW-0804">Transcription</keyword>
<dbReference type="InterPro" id="IPR011991">
    <property type="entry name" value="ArsR-like_HTH"/>
</dbReference>
<evidence type="ECO:0000256" key="1">
    <source>
        <dbReference type="ARBA" id="ARBA00022598"/>
    </source>
</evidence>
<sequence>MKRFTPIQYQLLDFLANGDCKSGNAIAKEIGVSRTAIWKQISQLTDFGLDIQRNARQGYQLTHPFIALHETTIRQYLEQLDYKKPLDLHLFAEIDSTNRYLKDLPSSTITTICCAETQTQGRGRFGRTWVSPFGENIYFSGRWQLNCCISKLSGLSLVISLAILSALKSNNIQKDIYLKWPNDLMWQHKKLAGVLIELIAEANSCIEIIIGIGININTKNKLSPELPWCSLYDMTSLHFNRNQLIASLITTLDLFLQQFLDEGFKAFHDEWQQVDYLDGQYITVFQPNLTLSGYVCGVNELGQLRLIDDKGKCHYLSSGDTSLKNQAISK</sequence>
<dbReference type="InterPro" id="IPR030855">
    <property type="entry name" value="Bifunct_BirA"/>
</dbReference>
<keyword evidence="5" id="KW-1185">Reference proteome</keyword>
<dbReference type="Gene3D" id="3.30.930.10">
    <property type="entry name" value="Bira Bifunctional Protein, Domain 2"/>
    <property type="match status" value="1"/>
</dbReference>
<dbReference type="PANTHER" id="PTHR12835:SF5">
    <property type="entry name" value="BIOTIN--PROTEIN LIGASE"/>
    <property type="match status" value="1"/>
</dbReference>
<comment type="function">
    <text evidence="2">Acts both as a biotin--[acetyl-CoA-carboxylase] ligase and a biotin-operon repressor. In the presence of ATP, BirA activates biotin to form the BirA-biotinyl-5'-adenylate (BirA-bio-5'-AMP or holoBirA) complex. HoloBirA can either transfer the biotinyl moiety to the biotin carboxyl carrier protein (BCCP) subunit of acetyl-CoA carboxylase, or bind to the biotin operator site and inhibit transcription of the operon.</text>
</comment>
<feature type="binding site" evidence="2">
    <location>
        <begin position="96"/>
        <end position="98"/>
    </location>
    <ligand>
        <name>biotin</name>
        <dbReference type="ChEBI" id="CHEBI:57586"/>
    </ligand>
</feature>
<feature type="binding site" evidence="2">
    <location>
        <position position="118"/>
    </location>
    <ligand>
        <name>biotin</name>
        <dbReference type="ChEBI" id="CHEBI:57586"/>
    </ligand>
</feature>
<dbReference type="SUPFAM" id="SSF46785">
    <property type="entry name" value="Winged helix' DNA-binding domain"/>
    <property type="match status" value="1"/>
</dbReference>
<dbReference type="OrthoDB" id="9807064at2"/>
<dbReference type="SUPFAM" id="SSF55681">
    <property type="entry name" value="Class II aaRS and biotin synthetases"/>
    <property type="match status" value="1"/>
</dbReference>
<accession>A0A378JKD7</accession>
<dbReference type="RefSeq" id="WP_115330852.1">
    <property type="nucleotide sequence ID" value="NZ_CAAAHP010000001.1"/>
</dbReference>
<dbReference type="GO" id="GO:0004077">
    <property type="term" value="F:biotin--[biotin carboxyl-carrier protein] ligase activity"/>
    <property type="evidence" value="ECO:0007669"/>
    <property type="project" value="UniProtKB-UniRule"/>
</dbReference>
<dbReference type="InterPro" id="IPR004408">
    <property type="entry name" value="Biotin_CoA_COase_ligase"/>
</dbReference>
<dbReference type="GO" id="GO:0006355">
    <property type="term" value="P:regulation of DNA-templated transcription"/>
    <property type="evidence" value="ECO:0007669"/>
    <property type="project" value="UniProtKB-UniRule"/>
</dbReference>
<proteinExistence type="inferred from homology"/>
<dbReference type="CDD" id="cd00090">
    <property type="entry name" value="HTH_ARSR"/>
    <property type="match status" value="1"/>
</dbReference>
<keyword evidence="1 2" id="KW-0436">Ligase</keyword>
<protein>
    <recommendedName>
        <fullName evidence="2">Bifunctional ligase/repressor BirA</fullName>
    </recommendedName>
    <alternativeName>
        <fullName evidence="2">Biotin operon repressor</fullName>
    </alternativeName>
    <alternativeName>
        <fullName evidence="2">Biotin--[acetyl-CoA-carboxylase] ligase</fullName>
        <ecNumber evidence="2">6.3.4.15</ecNumber>
    </alternativeName>
    <alternativeName>
        <fullName evidence="2">Biotin--protein ligase</fullName>
    </alternativeName>
    <alternativeName>
        <fullName evidence="2">Biotin-[acetyl-CoA carboxylase] synthetase</fullName>
    </alternativeName>
</protein>
<dbReference type="Proteomes" id="UP000254794">
    <property type="component" value="Unassembled WGS sequence"/>
</dbReference>
<keyword evidence="2" id="KW-0092">Biotin</keyword>
<evidence type="ECO:0000313" key="5">
    <source>
        <dbReference type="Proteomes" id="UP000254794"/>
    </source>
</evidence>
<comment type="catalytic activity">
    <reaction evidence="2">
        <text>biotin + L-lysyl-[protein] + ATP = N(6)-biotinyl-L-lysyl-[protein] + AMP + diphosphate + H(+)</text>
        <dbReference type="Rhea" id="RHEA:11756"/>
        <dbReference type="Rhea" id="RHEA-COMP:9752"/>
        <dbReference type="Rhea" id="RHEA-COMP:10505"/>
        <dbReference type="ChEBI" id="CHEBI:15378"/>
        <dbReference type="ChEBI" id="CHEBI:29969"/>
        <dbReference type="ChEBI" id="CHEBI:30616"/>
        <dbReference type="ChEBI" id="CHEBI:33019"/>
        <dbReference type="ChEBI" id="CHEBI:57586"/>
        <dbReference type="ChEBI" id="CHEBI:83144"/>
        <dbReference type="ChEBI" id="CHEBI:456215"/>
        <dbReference type="EC" id="6.3.4.15"/>
    </reaction>
</comment>
<dbReference type="NCBIfam" id="TIGR00121">
    <property type="entry name" value="birA_ligase"/>
    <property type="match status" value="1"/>
</dbReference>
<dbReference type="InterPro" id="IPR004143">
    <property type="entry name" value="BPL_LPL_catalytic"/>
</dbReference>
<name>A0A378JKD7_9GAMM</name>
<dbReference type="EC" id="6.3.4.15" evidence="2"/>
<keyword evidence="2" id="KW-0805">Transcription regulation</keyword>
<reference evidence="4 5" key="1">
    <citation type="submission" date="2018-06" db="EMBL/GenBank/DDBJ databases">
        <authorList>
            <consortium name="Pathogen Informatics"/>
            <person name="Doyle S."/>
        </authorList>
    </citation>
    <scope>NUCLEOTIDE SEQUENCE [LARGE SCALE GENOMIC DNA]</scope>
    <source>
        <strain evidence="4 5">NCTC13316</strain>
    </source>
</reference>
<dbReference type="Pfam" id="PF08279">
    <property type="entry name" value="HTH_11"/>
    <property type="match status" value="1"/>
</dbReference>
<dbReference type="InterPro" id="IPR036388">
    <property type="entry name" value="WH-like_DNA-bd_sf"/>
</dbReference>
<dbReference type="CDD" id="cd16442">
    <property type="entry name" value="BPL"/>
    <property type="match status" value="1"/>
</dbReference>
<dbReference type="GO" id="GO:0005524">
    <property type="term" value="F:ATP binding"/>
    <property type="evidence" value="ECO:0007669"/>
    <property type="project" value="UniProtKB-UniRule"/>
</dbReference>
<evidence type="ECO:0000313" key="4">
    <source>
        <dbReference type="EMBL" id="STX51201.1"/>
    </source>
</evidence>
<feature type="domain" description="BPL/LPL catalytic" evidence="3">
    <location>
        <begin position="71"/>
        <end position="260"/>
    </location>
</feature>
<feature type="DNA-binding region" description="H-T-H motif" evidence="2">
    <location>
        <begin position="23"/>
        <end position="42"/>
    </location>
</feature>
<dbReference type="AlphaFoldDB" id="A0A378JKD7"/>
<organism evidence="4 5">
    <name type="scientific">Legionella busanensis</name>
    <dbReference type="NCBI Taxonomy" id="190655"/>
    <lineage>
        <taxon>Bacteria</taxon>
        <taxon>Pseudomonadati</taxon>
        <taxon>Pseudomonadota</taxon>
        <taxon>Gammaproteobacteria</taxon>
        <taxon>Legionellales</taxon>
        <taxon>Legionellaceae</taxon>
        <taxon>Legionella</taxon>
    </lineage>
</organism>
<dbReference type="GO" id="GO:0003677">
    <property type="term" value="F:DNA binding"/>
    <property type="evidence" value="ECO:0007669"/>
    <property type="project" value="UniProtKB-UniRule"/>
</dbReference>
<dbReference type="EMBL" id="UGOD01000001">
    <property type="protein sequence ID" value="STX51201.1"/>
    <property type="molecule type" value="Genomic_DNA"/>
</dbReference>
<dbReference type="Gene3D" id="1.10.10.10">
    <property type="entry name" value="Winged helix-like DNA-binding domain superfamily/Winged helix DNA-binding domain"/>
    <property type="match status" value="1"/>
</dbReference>
<comment type="similarity">
    <text evidence="2">Belongs to the biotin--protein ligase family.</text>
</comment>
<feature type="binding site" evidence="2">
    <location>
        <begin position="122"/>
        <end position="124"/>
    </location>
    <ligand>
        <name>biotin</name>
        <dbReference type="ChEBI" id="CHEBI:57586"/>
    </ligand>
</feature>
<keyword evidence="2" id="KW-0547">Nucleotide-binding</keyword>
<dbReference type="HAMAP" id="MF_00978">
    <property type="entry name" value="Bifunct_BirA"/>
    <property type="match status" value="1"/>
</dbReference>
<keyword evidence="2" id="KW-0238">DNA-binding</keyword>
<dbReference type="InterPro" id="IPR045864">
    <property type="entry name" value="aa-tRNA-synth_II/BPL/LPL"/>
</dbReference>
<dbReference type="PANTHER" id="PTHR12835">
    <property type="entry name" value="BIOTIN PROTEIN LIGASE"/>
    <property type="match status" value="1"/>
</dbReference>
<gene>
    <name evidence="2 4" type="primary">birA</name>
    <name evidence="4" type="ORF">NCTC13316_01294</name>
</gene>
<evidence type="ECO:0000259" key="3">
    <source>
        <dbReference type="PROSITE" id="PS51733"/>
    </source>
</evidence>
<dbReference type="Gene3D" id="2.30.30.100">
    <property type="match status" value="1"/>
</dbReference>
<keyword evidence="2" id="KW-0678">Repressor</keyword>
<dbReference type="Pfam" id="PF03099">
    <property type="entry name" value="BPL_LplA_LipB"/>
    <property type="match status" value="1"/>
</dbReference>
<dbReference type="InterPro" id="IPR036390">
    <property type="entry name" value="WH_DNA-bd_sf"/>
</dbReference>
<dbReference type="InterPro" id="IPR013196">
    <property type="entry name" value="HTH_11"/>
</dbReference>
<evidence type="ECO:0000256" key="2">
    <source>
        <dbReference type="HAMAP-Rule" id="MF_00978"/>
    </source>
</evidence>
<feature type="binding site" evidence="2">
    <location>
        <position position="190"/>
    </location>
    <ligand>
        <name>biotin</name>
        <dbReference type="ChEBI" id="CHEBI:57586"/>
    </ligand>
</feature>
<keyword evidence="2" id="KW-0067">ATP-binding</keyword>
<dbReference type="GO" id="GO:0005737">
    <property type="term" value="C:cytoplasm"/>
    <property type="evidence" value="ECO:0007669"/>
    <property type="project" value="TreeGrafter"/>
</dbReference>